<dbReference type="Proteomes" id="UP000092124">
    <property type="component" value="Unassembled WGS sequence"/>
</dbReference>
<sequence length="270" mass="29469">MGLEPLQSNPVRRLGRGQPQLQVPGSRGSCRSWVHWPGADRQGHIGAGWSWDVITGEGRRQASLATPTPHGPAHATSGRTWLAASLAEALRRRHPGSGSELGSASLLDLTRSSRPAQASSDWFLACSLPGERSPGRPSNRAPLRPSAQLLPRPQSWRARGIRRVGTVCPTRSRQSYEAGKQRPSKTHTWDGDCTRTPSGVYERNGTGIHTTPNGIVYTGSWKDDKMNGFGRLEHFSGAVYEGQFKNNMFHGLGTYTFPTGAKYTGNFNEN</sequence>
<dbReference type="STRING" id="56216.A0A1A6GSB6"/>
<dbReference type="SMART" id="SM00698">
    <property type="entry name" value="MORN"/>
    <property type="match status" value="2"/>
</dbReference>
<dbReference type="PANTHER" id="PTHR46917">
    <property type="entry name" value="MORN REPEAT-CONTAINING PROTEIN 2"/>
    <property type="match status" value="1"/>
</dbReference>
<evidence type="ECO:0000313" key="4">
    <source>
        <dbReference type="Proteomes" id="UP000092124"/>
    </source>
</evidence>
<dbReference type="Gene3D" id="2.20.110.10">
    <property type="entry name" value="Histone H3 K4-specific methyltransferase SET7/9 N-terminal domain"/>
    <property type="match status" value="1"/>
</dbReference>
<dbReference type="InterPro" id="IPR052849">
    <property type="entry name" value="MORN_repeat_protein"/>
</dbReference>
<comment type="caution">
    <text evidence="3">The sequence shown here is derived from an EMBL/GenBank/DDBJ whole genome shotgun (WGS) entry which is preliminary data.</text>
</comment>
<evidence type="ECO:0000313" key="3">
    <source>
        <dbReference type="EMBL" id="OBS68242.1"/>
    </source>
</evidence>
<feature type="non-terminal residue" evidence="3">
    <location>
        <position position="270"/>
    </location>
</feature>
<keyword evidence="1" id="KW-0677">Repeat</keyword>
<dbReference type="Pfam" id="PF02493">
    <property type="entry name" value="MORN"/>
    <property type="match status" value="2"/>
</dbReference>
<dbReference type="PANTHER" id="PTHR46917:SF1">
    <property type="entry name" value="MORN REPEAT-CONTAINING PROTEIN 2"/>
    <property type="match status" value="1"/>
</dbReference>
<evidence type="ECO:0008006" key="5">
    <source>
        <dbReference type="Google" id="ProtNLM"/>
    </source>
</evidence>
<keyword evidence="4" id="KW-1185">Reference proteome</keyword>
<evidence type="ECO:0000256" key="2">
    <source>
        <dbReference type="SAM" id="MobiDB-lite"/>
    </source>
</evidence>
<protein>
    <recommendedName>
        <fullName evidence="5">MORN repeat-containing protein 2</fullName>
    </recommendedName>
</protein>
<dbReference type="SUPFAM" id="SSF82185">
    <property type="entry name" value="Histone H3 K4-specific methyltransferase SET7/9 N-terminal domain"/>
    <property type="match status" value="1"/>
</dbReference>
<feature type="region of interest" description="Disordered" evidence="2">
    <location>
        <begin position="131"/>
        <end position="155"/>
    </location>
</feature>
<reference evidence="3 4" key="1">
    <citation type="submission" date="2016-06" db="EMBL/GenBank/DDBJ databases">
        <title>The Draft Genome Sequence and Annotation of the Desert Woodrat Neotoma lepida.</title>
        <authorList>
            <person name="Campbell M."/>
            <person name="Oakeson K.F."/>
            <person name="Yandell M."/>
            <person name="Halpert J.R."/>
            <person name="Dearing D."/>
        </authorList>
    </citation>
    <scope>NUCLEOTIDE SEQUENCE [LARGE SCALE GENOMIC DNA]</scope>
    <source>
        <strain evidence="3">417</strain>
        <tissue evidence="3">Liver</tissue>
    </source>
</reference>
<proteinExistence type="predicted"/>
<feature type="compositionally biased region" description="Polar residues" evidence="2">
    <location>
        <begin position="1"/>
        <end position="10"/>
    </location>
</feature>
<dbReference type="OrthoDB" id="437960at2759"/>
<evidence type="ECO:0000256" key="1">
    <source>
        <dbReference type="ARBA" id="ARBA00022737"/>
    </source>
</evidence>
<accession>A0A1A6GSB6</accession>
<organism evidence="3 4">
    <name type="scientific">Neotoma lepida</name>
    <name type="common">Desert woodrat</name>
    <dbReference type="NCBI Taxonomy" id="56216"/>
    <lineage>
        <taxon>Eukaryota</taxon>
        <taxon>Metazoa</taxon>
        <taxon>Chordata</taxon>
        <taxon>Craniata</taxon>
        <taxon>Vertebrata</taxon>
        <taxon>Euteleostomi</taxon>
        <taxon>Mammalia</taxon>
        <taxon>Eutheria</taxon>
        <taxon>Euarchontoglires</taxon>
        <taxon>Glires</taxon>
        <taxon>Rodentia</taxon>
        <taxon>Myomorpha</taxon>
        <taxon>Muroidea</taxon>
        <taxon>Cricetidae</taxon>
        <taxon>Neotominae</taxon>
        <taxon>Neotoma</taxon>
    </lineage>
</organism>
<dbReference type="InterPro" id="IPR003409">
    <property type="entry name" value="MORN"/>
</dbReference>
<dbReference type="EMBL" id="LZPO01076010">
    <property type="protein sequence ID" value="OBS68242.1"/>
    <property type="molecule type" value="Genomic_DNA"/>
</dbReference>
<name>A0A1A6GSB6_NEOLE</name>
<feature type="region of interest" description="Disordered" evidence="2">
    <location>
        <begin position="171"/>
        <end position="198"/>
    </location>
</feature>
<gene>
    <name evidence="3" type="ORF">A6R68_03217</name>
</gene>
<dbReference type="AlphaFoldDB" id="A0A1A6GSB6"/>
<feature type="region of interest" description="Disordered" evidence="2">
    <location>
        <begin position="1"/>
        <end position="28"/>
    </location>
</feature>